<evidence type="ECO:0000256" key="9">
    <source>
        <dbReference type="ARBA" id="ARBA00022989"/>
    </source>
</evidence>
<dbReference type="PANTHER" id="PTHR48041:SF2">
    <property type="entry name" value="ATP-DEPENDENT PERMEASE-RELATED"/>
    <property type="match status" value="1"/>
</dbReference>
<keyword evidence="10 13" id="KW-0472">Membrane</keyword>
<dbReference type="EMBL" id="JABCKV010000080">
    <property type="protein sequence ID" value="KAG5644168.1"/>
    <property type="molecule type" value="Genomic_DNA"/>
</dbReference>
<name>A0A9P7G5Y1_9AGAR</name>
<dbReference type="InterPro" id="IPR050352">
    <property type="entry name" value="ABCG_transporters"/>
</dbReference>
<organism evidence="15 16">
    <name type="scientific">Asterophora parasitica</name>
    <dbReference type="NCBI Taxonomy" id="117018"/>
    <lineage>
        <taxon>Eukaryota</taxon>
        <taxon>Fungi</taxon>
        <taxon>Dikarya</taxon>
        <taxon>Basidiomycota</taxon>
        <taxon>Agaricomycotina</taxon>
        <taxon>Agaricomycetes</taxon>
        <taxon>Agaricomycetidae</taxon>
        <taxon>Agaricales</taxon>
        <taxon>Tricholomatineae</taxon>
        <taxon>Lyophyllaceae</taxon>
        <taxon>Asterophora</taxon>
    </lineage>
</organism>
<evidence type="ECO:0000259" key="14">
    <source>
        <dbReference type="PROSITE" id="PS50893"/>
    </source>
</evidence>
<keyword evidence="3" id="KW-0813">Transport</keyword>
<evidence type="ECO:0000256" key="10">
    <source>
        <dbReference type="ARBA" id="ARBA00023136"/>
    </source>
</evidence>
<evidence type="ECO:0000256" key="11">
    <source>
        <dbReference type="ARBA" id="ARBA00023180"/>
    </source>
</evidence>
<evidence type="ECO:0000313" key="16">
    <source>
        <dbReference type="Proteomes" id="UP000775547"/>
    </source>
</evidence>
<evidence type="ECO:0000256" key="6">
    <source>
        <dbReference type="ARBA" id="ARBA00022741"/>
    </source>
</evidence>
<gene>
    <name evidence="15" type="ORF">DXG03_009009</name>
</gene>
<keyword evidence="6" id="KW-0547">Nucleotide-binding</keyword>
<feature type="region of interest" description="Disordered" evidence="12">
    <location>
        <begin position="483"/>
        <end position="541"/>
    </location>
</feature>
<feature type="transmembrane region" description="Helical" evidence="13">
    <location>
        <begin position="686"/>
        <end position="708"/>
    </location>
</feature>
<comment type="subcellular location">
    <subcellularLocation>
        <location evidence="1">Endoplasmic reticulum membrane</location>
        <topology evidence="1">Multi-pass membrane protein</topology>
    </subcellularLocation>
</comment>
<dbReference type="InterPro" id="IPR043926">
    <property type="entry name" value="ABCG_dom"/>
</dbReference>
<dbReference type="AlphaFoldDB" id="A0A9P7G5Y1"/>
<protein>
    <recommendedName>
        <fullName evidence="14">ABC transporter domain-containing protein</fullName>
    </recommendedName>
</protein>
<reference evidence="15" key="2">
    <citation type="submission" date="2021-10" db="EMBL/GenBank/DDBJ databases">
        <title>Phylogenomics reveals ancestral predisposition of the termite-cultivated fungus Termitomyces towards a domesticated lifestyle.</title>
        <authorList>
            <person name="Auxier B."/>
            <person name="Grum-Grzhimaylo A."/>
            <person name="Cardenas M.E."/>
            <person name="Lodge J.D."/>
            <person name="Laessoe T."/>
            <person name="Pedersen O."/>
            <person name="Smith M.E."/>
            <person name="Kuyper T.W."/>
            <person name="Franco-Molano E.A."/>
            <person name="Baroni T.J."/>
            <person name="Aanen D.K."/>
        </authorList>
    </citation>
    <scope>NUCLEOTIDE SEQUENCE</scope>
    <source>
        <strain evidence="15">AP01</strain>
        <tissue evidence="15">Mycelium</tissue>
    </source>
</reference>
<evidence type="ECO:0000256" key="5">
    <source>
        <dbReference type="ARBA" id="ARBA00022729"/>
    </source>
</evidence>
<evidence type="ECO:0000256" key="8">
    <source>
        <dbReference type="ARBA" id="ARBA00022840"/>
    </source>
</evidence>
<accession>A0A9P7G5Y1</accession>
<dbReference type="PROSITE" id="PS50893">
    <property type="entry name" value="ABC_TRANSPORTER_2"/>
    <property type="match status" value="1"/>
</dbReference>
<evidence type="ECO:0000256" key="1">
    <source>
        <dbReference type="ARBA" id="ARBA00004477"/>
    </source>
</evidence>
<evidence type="ECO:0000256" key="13">
    <source>
        <dbReference type="SAM" id="Phobius"/>
    </source>
</evidence>
<dbReference type="Pfam" id="PF01061">
    <property type="entry name" value="ABC2_membrane"/>
    <property type="match status" value="1"/>
</dbReference>
<evidence type="ECO:0000256" key="3">
    <source>
        <dbReference type="ARBA" id="ARBA00022448"/>
    </source>
</evidence>
<evidence type="ECO:0000256" key="2">
    <source>
        <dbReference type="ARBA" id="ARBA00005814"/>
    </source>
</evidence>
<dbReference type="GO" id="GO:0140359">
    <property type="term" value="F:ABC-type transporter activity"/>
    <property type="evidence" value="ECO:0007669"/>
    <property type="project" value="InterPro"/>
</dbReference>
<evidence type="ECO:0000256" key="4">
    <source>
        <dbReference type="ARBA" id="ARBA00022692"/>
    </source>
</evidence>
<evidence type="ECO:0000256" key="12">
    <source>
        <dbReference type="SAM" id="MobiDB-lite"/>
    </source>
</evidence>
<reference evidence="15" key="1">
    <citation type="submission" date="2020-07" db="EMBL/GenBank/DDBJ databases">
        <authorList>
            <person name="Nieuwenhuis M."/>
            <person name="Van De Peppel L.J.J."/>
        </authorList>
    </citation>
    <scope>NUCLEOTIDE SEQUENCE</scope>
    <source>
        <strain evidence="15">AP01</strain>
        <tissue evidence="15">Mycelium</tissue>
    </source>
</reference>
<dbReference type="InterPro" id="IPR013525">
    <property type="entry name" value="ABC2_TM"/>
</dbReference>
<dbReference type="PANTHER" id="PTHR48041">
    <property type="entry name" value="ABC TRANSPORTER G FAMILY MEMBER 28"/>
    <property type="match status" value="1"/>
</dbReference>
<keyword evidence="8" id="KW-0067">ATP-binding</keyword>
<feature type="domain" description="ABC transporter" evidence="14">
    <location>
        <begin position="213"/>
        <end position="453"/>
    </location>
</feature>
<evidence type="ECO:0000256" key="7">
    <source>
        <dbReference type="ARBA" id="ARBA00022824"/>
    </source>
</evidence>
<keyword evidence="16" id="KW-1185">Reference proteome</keyword>
<comment type="caution">
    <text evidence="15">The sequence shown here is derived from an EMBL/GenBank/DDBJ whole genome shotgun (WGS) entry which is preliminary data.</text>
</comment>
<keyword evidence="11" id="KW-0325">Glycoprotein</keyword>
<dbReference type="SUPFAM" id="SSF52540">
    <property type="entry name" value="P-loop containing nucleoside triphosphate hydrolases"/>
    <property type="match status" value="1"/>
</dbReference>
<dbReference type="PROSITE" id="PS00211">
    <property type="entry name" value="ABC_TRANSPORTER_1"/>
    <property type="match status" value="1"/>
</dbReference>
<comment type="similarity">
    <text evidence="2">Belongs to the ABC transporter superfamily. ABCG family. Eye pigment precursor importer (TC 3.A.1.204) subfamily.</text>
</comment>
<dbReference type="GO" id="GO:0016887">
    <property type="term" value="F:ATP hydrolysis activity"/>
    <property type="evidence" value="ECO:0007669"/>
    <property type="project" value="InterPro"/>
</dbReference>
<feature type="transmembrane region" description="Helical" evidence="13">
    <location>
        <begin position="652"/>
        <end position="674"/>
    </location>
</feature>
<sequence>MSDVHTDRKIIDMLPGRPPQVTFSCDSSDKTCAFQFWTAQVESFYCALEECNSENQPGYDTNTTVYACEKIKCSCVPGRFICGEDGSVDIGDFLKEEIKGPASFSCKSGSGCKFEEPAMNDLIDQIFGDRYITLNCEGGECLHYSQVPGYIRPPKPDNTLWLALSAASAGLIVVITSAVLWYAGRSGGGDYDQIRLPDNEASKLMTDHVPASLHFSSLTYTLGPRVILDNISGCVKPGQVMAIMGASGAGKSTFLDILARKGKRGVVSGTTLVNGREVADSEFKGVMGFVDQEDTLMSTLTVYETVLYSALLRLPREMSYEAKKYRTLETMNELGILGIKDMRIGESGRRSISGGEKRRVSIACELVTSPSILFLDEPTSGLDAFNAFNVVESLVSLARNYNRTVIFTIHQPRSNIVALFDQLVVLALGKLVYSGEFAKCQDYFTSIGQPCPPGFNIADFLIDLTVHASLDSGESSGVNVSHESLIADSPSSEDTTNIGDEERGLGRPTQSVPLVVRATPTTPEDDETELRTRPSSIASSTGKYLKRKTSQLFEAVTASASSAHKPISAKLASLVDAYASSDIATGTRVEADELKNATARSDNGQRGLEAGNDLPDVALETTLLRGRKRASWGTQFRILSGRAFKNLYRDPALLTAHYVSSIVLALICGLFFHNVTNDIAGFQNRLGIFFFTLALFGFSCLSSLGLFANERILFMRERANGYYSSFTYFASKVPCQGHPRHRAELTH</sequence>
<dbReference type="Pfam" id="PF00005">
    <property type="entry name" value="ABC_tran"/>
    <property type="match status" value="1"/>
</dbReference>
<feature type="transmembrane region" description="Helical" evidence="13">
    <location>
        <begin position="160"/>
        <end position="183"/>
    </location>
</feature>
<dbReference type="SMART" id="SM00382">
    <property type="entry name" value="AAA"/>
    <property type="match status" value="1"/>
</dbReference>
<dbReference type="OrthoDB" id="66620at2759"/>
<dbReference type="Gene3D" id="3.40.50.300">
    <property type="entry name" value="P-loop containing nucleotide triphosphate hydrolases"/>
    <property type="match status" value="1"/>
</dbReference>
<keyword evidence="4 13" id="KW-0812">Transmembrane</keyword>
<dbReference type="CDD" id="cd03213">
    <property type="entry name" value="ABCG_EPDR"/>
    <property type="match status" value="1"/>
</dbReference>
<dbReference type="InterPro" id="IPR027417">
    <property type="entry name" value="P-loop_NTPase"/>
</dbReference>
<dbReference type="InterPro" id="IPR003439">
    <property type="entry name" value="ABC_transporter-like_ATP-bd"/>
</dbReference>
<keyword evidence="5" id="KW-0732">Signal</keyword>
<dbReference type="InterPro" id="IPR017871">
    <property type="entry name" value="ABC_transporter-like_CS"/>
</dbReference>
<dbReference type="GO" id="GO:0005524">
    <property type="term" value="F:ATP binding"/>
    <property type="evidence" value="ECO:0007669"/>
    <property type="project" value="UniProtKB-KW"/>
</dbReference>
<dbReference type="Pfam" id="PF19055">
    <property type="entry name" value="ABC2_membrane_7"/>
    <property type="match status" value="1"/>
</dbReference>
<dbReference type="InterPro" id="IPR003593">
    <property type="entry name" value="AAA+_ATPase"/>
</dbReference>
<dbReference type="GO" id="GO:0005789">
    <property type="term" value="C:endoplasmic reticulum membrane"/>
    <property type="evidence" value="ECO:0007669"/>
    <property type="project" value="UniProtKB-SubCell"/>
</dbReference>
<feature type="compositionally biased region" description="Polar residues" evidence="12">
    <location>
        <begin position="489"/>
        <end position="498"/>
    </location>
</feature>
<evidence type="ECO:0000313" key="15">
    <source>
        <dbReference type="EMBL" id="KAG5644168.1"/>
    </source>
</evidence>
<proteinExistence type="inferred from homology"/>
<dbReference type="Proteomes" id="UP000775547">
    <property type="component" value="Unassembled WGS sequence"/>
</dbReference>
<keyword evidence="7" id="KW-0256">Endoplasmic reticulum</keyword>
<dbReference type="FunFam" id="3.40.50.300:FF:000702">
    <property type="entry name" value="ABC transporter (Adp1)"/>
    <property type="match status" value="1"/>
</dbReference>
<keyword evidence="9 13" id="KW-1133">Transmembrane helix</keyword>